<dbReference type="Gene3D" id="3.90.25.10">
    <property type="entry name" value="UDP-galactose 4-epimerase, domain 1"/>
    <property type="match status" value="1"/>
</dbReference>
<accession>A0A3E0HYP0</accession>
<protein>
    <submittedName>
        <fullName evidence="2">Uncharacterized protein YbjT (DUF2867 family)</fullName>
    </submittedName>
</protein>
<dbReference type="RefSeq" id="WP_246014900.1">
    <property type="nucleotide sequence ID" value="NZ_CP144375.1"/>
</dbReference>
<dbReference type="PANTHER" id="PTHR43162:SF1">
    <property type="entry name" value="PRESTALK A DIFFERENTIATION PROTEIN A"/>
    <property type="match status" value="1"/>
</dbReference>
<sequence length="287" mass="30850">MSLSAALRRREYMILITGASGTVGRPLVELLVDAGVKVRAVARNPAGLPRIVEVVDEPVLEGVTGLFTNPRAVGDTIDGLLAESRAAGVRRVVTLSAANVDDDLEDQPSRFRGDRNREVERAVTASGLDWVALRPNMFAANAFGLWAEQIRRGDVVHGPHARATSAPIHERDIAEVAVRALLDDDLLGTRPVLTGPESLTQEQQVQGIGAAIGRDLTYREVPPEAARQAMLGRGFPTGFVDGLLGIQARSVGVPAVITDEVRRILGRPALSFARWAADNAYVFRSMP</sequence>
<dbReference type="AlphaFoldDB" id="A0A3E0HYP0"/>
<dbReference type="InterPro" id="IPR036291">
    <property type="entry name" value="NAD(P)-bd_dom_sf"/>
</dbReference>
<dbReference type="Gene3D" id="3.40.50.720">
    <property type="entry name" value="NAD(P)-binding Rossmann-like Domain"/>
    <property type="match status" value="1"/>
</dbReference>
<proteinExistence type="predicted"/>
<dbReference type="InterPro" id="IPR016040">
    <property type="entry name" value="NAD(P)-bd_dom"/>
</dbReference>
<evidence type="ECO:0000313" key="3">
    <source>
        <dbReference type="Proteomes" id="UP000256269"/>
    </source>
</evidence>
<comment type="caution">
    <text evidence="2">The sequence shown here is derived from an EMBL/GenBank/DDBJ whole genome shotgun (WGS) entry which is preliminary data.</text>
</comment>
<dbReference type="PANTHER" id="PTHR43162">
    <property type="match status" value="1"/>
</dbReference>
<dbReference type="Pfam" id="PF13460">
    <property type="entry name" value="NAD_binding_10"/>
    <property type="match status" value="1"/>
</dbReference>
<feature type="domain" description="NAD(P)-binding" evidence="1">
    <location>
        <begin position="18"/>
        <end position="183"/>
    </location>
</feature>
<gene>
    <name evidence="2" type="ORF">BCF44_10318</name>
</gene>
<dbReference type="Proteomes" id="UP000256269">
    <property type="component" value="Unassembled WGS sequence"/>
</dbReference>
<dbReference type="SUPFAM" id="SSF51735">
    <property type="entry name" value="NAD(P)-binding Rossmann-fold domains"/>
    <property type="match status" value="1"/>
</dbReference>
<dbReference type="InterPro" id="IPR051604">
    <property type="entry name" value="Ergot_Alk_Oxidoreductase"/>
</dbReference>
<dbReference type="EMBL" id="QUNO01000003">
    <property type="protein sequence ID" value="REH51569.1"/>
    <property type="molecule type" value="Genomic_DNA"/>
</dbReference>
<organism evidence="2 3">
    <name type="scientific">Kutzneria buriramensis</name>
    <dbReference type="NCBI Taxonomy" id="1045776"/>
    <lineage>
        <taxon>Bacteria</taxon>
        <taxon>Bacillati</taxon>
        <taxon>Actinomycetota</taxon>
        <taxon>Actinomycetes</taxon>
        <taxon>Pseudonocardiales</taxon>
        <taxon>Pseudonocardiaceae</taxon>
        <taxon>Kutzneria</taxon>
    </lineage>
</organism>
<keyword evidence="3" id="KW-1185">Reference proteome</keyword>
<evidence type="ECO:0000313" key="2">
    <source>
        <dbReference type="EMBL" id="REH51569.1"/>
    </source>
</evidence>
<name>A0A3E0HYP0_9PSEU</name>
<reference evidence="2 3" key="1">
    <citation type="submission" date="2018-08" db="EMBL/GenBank/DDBJ databases">
        <title>Genomic Encyclopedia of Archaeal and Bacterial Type Strains, Phase II (KMG-II): from individual species to whole genera.</title>
        <authorList>
            <person name="Goeker M."/>
        </authorList>
    </citation>
    <scope>NUCLEOTIDE SEQUENCE [LARGE SCALE GENOMIC DNA]</scope>
    <source>
        <strain evidence="2 3">DSM 45791</strain>
    </source>
</reference>
<evidence type="ECO:0000259" key="1">
    <source>
        <dbReference type="Pfam" id="PF13460"/>
    </source>
</evidence>